<evidence type="ECO:0000313" key="3">
    <source>
        <dbReference type="Proteomes" id="UP000292340"/>
    </source>
</evidence>
<dbReference type="AlphaFoldDB" id="A0AB37W491"/>
<accession>A0AB37W491</accession>
<keyword evidence="1" id="KW-1133">Transmembrane helix</keyword>
<keyword evidence="1" id="KW-0812">Transmembrane</keyword>
<keyword evidence="1" id="KW-0472">Membrane</keyword>
<evidence type="ECO:0000256" key="1">
    <source>
        <dbReference type="SAM" id="Phobius"/>
    </source>
</evidence>
<feature type="transmembrane region" description="Helical" evidence="1">
    <location>
        <begin position="50"/>
        <end position="72"/>
    </location>
</feature>
<evidence type="ECO:0008006" key="4">
    <source>
        <dbReference type="Google" id="ProtNLM"/>
    </source>
</evidence>
<dbReference type="Gene3D" id="1.20.58.340">
    <property type="entry name" value="Magnesium transport protein CorA, transmembrane region"/>
    <property type="match status" value="1"/>
</dbReference>
<sequence>MKALAFVTTLFLPPTFIATLFSSSMFDWQADVEARSSDSNEGTTVVSRHFWVYWVVSVPLTVVVFLIWRTWWHREKNHYRQKYPSVKLDSIVTDRGPSLPKRLTRLMLERKRVNDIELHVSKRTSSA</sequence>
<protein>
    <recommendedName>
        <fullName evidence="4">CSC1/OSCA1-like N-terminal transmembrane domain-containing protein</fullName>
    </recommendedName>
</protein>
<comment type="caution">
    <text evidence="2">The sequence shown here is derived from an EMBL/GenBank/DDBJ whole genome shotgun (WGS) entry which is preliminary data.</text>
</comment>
<dbReference type="Proteomes" id="UP000292340">
    <property type="component" value="Unassembled WGS sequence"/>
</dbReference>
<organism evidence="2 3">
    <name type="scientific">Alternaria tenuissima</name>
    <dbReference type="NCBI Taxonomy" id="119927"/>
    <lineage>
        <taxon>Eukaryota</taxon>
        <taxon>Fungi</taxon>
        <taxon>Dikarya</taxon>
        <taxon>Ascomycota</taxon>
        <taxon>Pezizomycotina</taxon>
        <taxon>Dothideomycetes</taxon>
        <taxon>Pleosporomycetidae</taxon>
        <taxon>Pleosporales</taxon>
        <taxon>Pleosporineae</taxon>
        <taxon>Pleosporaceae</taxon>
        <taxon>Alternaria</taxon>
        <taxon>Alternaria sect. Alternaria</taxon>
        <taxon>Alternaria alternata complex</taxon>
    </lineage>
</organism>
<reference evidence="2" key="1">
    <citation type="submission" date="2017-10" db="EMBL/GenBank/DDBJ databases">
        <authorList>
            <person name="Armitage A.D."/>
            <person name="Barbara D.J."/>
            <person name="Woodhall J.W."/>
            <person name="Sreenivasaprasad S."/>
            <person name="Lane C.R."/>
            <person name="Clarkson J.P."/>
            <person name="Harrison R.J."/>
        </authorList>
    </citation>
    <scope>NUCLEOTIDE SEQUENCE</scope>
    <source>
        <strain evidence="2">FERA 1164</strain>
    </source>
</reference>
<dbReference type="EMBL" id="PDXB01000048">
    <property type="protein sequence ID" value="RYN18644.1"/>
    <property type="molecule type" value="Genomic_DNA"/>
</dbReference>
<proteinExistence type="predicted"/>
<name>A0AB37W491_9PLEO</name>
<evidence type="ECO:0000313" key="2">
    <source>
        <dbReference type="EMBL" id="RYN18644.1"/>
    </source>
</evidence>
<reference evidence="2" key="2">
    <citation type="journal article" date="2019" name="bioRxiv">
        <title>Genomics, evolutionary history and diagnostics of the Alternaria alternata species group including apple and Asian pear pathotypes.</title>
        <authorList>
            <person name="Armitage A.D."/>
            <person name="Cockerton H.M."/>
            <person name="Sreenivasaprasad S."/>
            <person name="Woodhall J.W."/>
            <person name="Lane C.R."/>
            <person name="Harrison R.J."/>
            <person name="Clarkson J.P."/>
        </authorList>
    </citation>
    <scope>NUCLEOTIDE SEQUENCE</scope>
    <source>
        <strain evidence="2">FERA 1164</strain>
    </source>
</reference>
<gene>
    <name evidence="2" type="ORF">AA0115_g11195</name>
</gene>